<dbReference type="CDD" id="cd06257">
    <property type="entry name" value="DnaJ"/>
    <property type="match status" value="1"/>
</dbReference>
<organism evidence="3 4">
    <name type="scientific">Arabis nemorensis</name>
    <dbReference type="NCBI Taxonomy" id="586526"/>
    <lineage>
        <taxon>Eukaryota</taxon>
        <taxon>Viridiplantae</taxon>
        <taxon>Streptophyta</taxon>
        <taxon>Embryophyta</taxon>
        <taxon>Tracheophyta</taxon>
        <taxon>Spermatophyta</taxon>
        <taxon>Magnoliopsida</taxon>
        <taxon>eudicotyledons</taxon>
        <taxon>Gunneridae</taxon>
        <taxon>Pentapetalae</taxon>
        <taxon>rosids</taxon>
        <taxon>malvids</taxon>
        <taxon>Brassicales</taxon>
        <taxon>Brassicaceae</taxon>
        <taxon>Arabideae</taxon>
        <taxon>Arabis</taxon>
    </lineage>
</organism>
<dbReference type="PANTHER" id="PTHR44137:SF32">
    <property type="entry name" value="DNAJ HEAT SHOCK AMINO-TERMINAL DOMAIN PROTEIN"/>
    <property type="match status" value="1"/>
</dbReference>
<dbReference type="OrthoDB" id="10250354at2759"/>
<dbReference type="PRINTS" id="PR00625">
    <property type="entry name" value="JDOMAIN"/>
</dbReference>
<dbReference type="AlphaFoldDB" id="A0A565CFC9"/>
<dbReference type="Pfam" id="PF00226">
    <property type="entry name" value="DnaJ"/>
    <property type="match status" value="1"/>
</dbReference>
<dbReference type="EMBL" id="CABITT030000007">
    <property type="protein sequence ID" value="VVB12418.1"/>
    <property type="molecule type" value="Genomic_DNA"/>
</dbReference>
<proteinExistence type="predicted"/>
<name>A0A565CFC9_9BRAS</name>
<protein>
    <recommendedName>
        <fullName evidence="2">J domain-containing protein</fullName>
    </recommendedName>
</protein>
<reference evidence="3" key="1">
    <citation type="submission" date="2019-07" db="EMBL/GenBank/DDBJ databases">
        <authorList>
            <person name="Dittberner H."/>
        </authorList>
    </citation>
    <scope>NUCLEOTIDE SEQUENCE [LARGE SCALE GENOMIC DNA]</scope>
</reference>
<dbReference type="PROSITE" id="PS50076">
    <property type="entry name" value="DNAJ_2"/>
    <property type="match status" value="1"/>
</dbReference>
<evidence type="ECO:0000256" key="1">
    <source>
        <dbReference type="SAM" id="MobiDB-lite"/>
    </source>
</evidence>
<comment type="caution">
    <text evidence="3">The sequence shown here is derived from an EMBL/GenBank/DDBJ whole genome shotgun (WGS) entry which is preliminary data.</text>
</comment>
<sequence>MECNKDEARRAMDIAEKKLSEKDYVGAKKFVDKAQNLYPKLDTLEQVLMMINVYMIASNKNNGGGESDWYGVLGVDPIADDEAVKKQYKKLALLLHPDKNKYKGAEGAFKLKPPNSHKPASTSANQNEGGNSNGGAKGNNPAGGTQKPQNPPKTASSNGNQNAGGNPSAGSRSNRPAPGPAAISGVPNGVILHVALVSTLAIHLQVLIAEMPQFKHKKDRKEVLRRW</sequence>
<accession>A0A565CFC9</accession>
<dbReference type="SMART" id="SM00271">
    <property type="entry name" value="DnaJ"/>
    <property type="match status" value="1"/>
</dbReference>
<gene>
    <name evidence="3" type="ORF">ANE_LOCUS22862</name>
</gene>
<keyword evidence="4" id="KW-1185">Reference proteome</keyword>
<dbReference type="Proteomes" id="UP000489600">
    <property type="component" value="Unassembled WGS sequence"/>
</dbReference>
<evidence type="ECO:0000259" key="2">
    <source>
        <dbReference type="PROSITE" id="PS50076"/>
    </source>
</evidence>
<evidence type="ECO:0000313" key="3">
    <source>
        <dbReference type="EMBL" id="VVB12418.1"/>
    </source>
</evidence>
<dbReference type="PANTHER" id="PTHR44137">
    <property type="entry name" value="BNAC03G44070D PROTEIN"/>
    <property type="match status" value="1"/>
</dbReference>
<dbReference type="SUPFAM" id="SSF46565">
    <property type="entry name" value="Chaperone J-domain"/>
    <property type="match status" value="1"/>
</dbReference>
<evidence type="ECO:0000313" key="4">
    <source>
        <dbReference type="Proteomes" id="UP000489600"/>
    </source>
</evidence>
<dbReference type="Gene3D" id="1.10.287.110">
    <property type="entry name" value="DnaJ domain"/>
    <property type="match status" value="1"/>
</dbReference>
<dbReference type="InterPro" id="IPR036869">
    <property type="entry name" value="J_dom_sf"/>
</dbReference>
<feature type="domain" description="J" evidence="2">
    <location>
        <begin position="68"/>
        <end position="130"/>
    </location>
</feature>
<dbReference type="InterPro" id="IPR001623">
    <property type="entry name" value="DnaJ_domain"/>
</dbReference>
<feature type="region of interest" description="Disordered" evidence="1">
    <location>
        <begin position="105"/>
        <end position="181"/>
    </location>
</feature>
<feature type="compositionally biased region" description="Low complexity" evidence="1">
    <location>
        <begin position="155"/>
        <end position="171"/>
    </location>
</feature>